<dbReference type="Pfam" id="PF01591">
    <property type="entry name" value="6PF2K"/>
    <property type="match status" value="1"/>
</dbReference>
<dbReference type="InterPro" id="IPR013078">
    <property type="entry name" value="His_Pase_superF_clade-1"/>
</dbReference>
<feature type="region of interest" description="Disordered" evidence="3">
    <location>
        <begin position="1"/>
        <end position="117"/>
    </location>
</feature>
<evidence type="ECO:0000313" key="6">
    <source>
        <dbReference type="Proteomes" id="UP001204833"/>
    </source>
</evidence>
<proteinExistence type="predicted"/>
<protein>
    <submittedName>
        <fullName evidence="5">PFK26</fullName>
    </submittedName>
</protein>
<comment type="caution">
    <text evidence="5">The sequence shown here is derived from an EMBL/GenBank/DDBJ whole genome shotgun (WGS) entry which is preliminary data.</text>
</comment>
<dbReference type="GO" id="GO:0005524">
    <property type="term" value="F:ATP binding"/>
    <property type="evidence" value="ECO:0007669"/>
    <property type="project" value="UniProtKB-KW"/>
</dbReference>
<feature type="region of interest" description="Disordered" evidence="3">
    <location>
        <begin position="236"/>
        <end position="270"/>
    </location>
</feature>
<feature type="compositionally biased region" description="Polar residues" evidence="3">
    <location>
        <begin position="558"/>
        <end position="567"/>
    </location>
</feature>
<feature type="region of interest" description="Disordered" evidence="3">
    <location>
        <begin position="284"/>
        <end position="402"/>
    </location>
</feature>
<feature type="compositionally biased region" description="Polar residues" evidence="3">
    <location>
        <begin position="63"/>
        <end position="87"/>
    </location>
</feature>
<dbReference type="InterPro" id="IPR003094">
    <property type="entry name" value="6Pfruct_kin"/>
</dbReference>
<feature type="compositionally biased region" description="Low complexity" evidence="3">
    <location>
        <begin position="88"/>
        <end position="106"/>
    </location>
</feature>
<feature type="compositionally biased region" description="Acidic residues" evidence="3">
    <location>
        <begin position="107"/>
        <end position="116"/>
    </location>
</feature>
<dbReference type="RefSeq" id="XP_051610788.1">
    <property type="nucleotide sequence ID" value="XM_051755295.1"/>
</dbReference>
<feature type="compositionally biased region" description="Low complexity" evidence="3">
    <location>
        <begin position="162"/>
        <end position="183"/>
    </location>
</feature>
<dbReference type="GO" id="GO:0005829">
    <property type="term" value="C:cytosol"/>
    <property type="evidence" value="ECO:0007669"/>
    <property type="project" value="TreeGrafter"/>
</dbReference>
<accession>A0AAD5G0L1</accession>
<dbReference type="InterPro" id="IPR027417">
    <property type="entry name" value="P-loop_NTPase"/>
</dbReference>
<evidence type="ECO:0000256" key="3">
    <source>
        <dbReference type="SAM" id="MobiDB-lite"/>
    </source>
</evidence>
<dbReference type="PRINTS" id="PR00991">
    <property type="entry name" value="6PFRUCTKNASE"/>
</dbReference>
<dbReference type="Pfam" id="PF00300">
    <property type="entry name" value="His_Phos_1"/>
    <property type="match status" value="2"/>
</dbReference>
<feature type="region of interest" description="Disordered" evidence="3">
    <location>
        <begin position="135"/>
        <end position="194"/>
    </location>
</feature>
<dbReference type="SUPFAM" id="SSF52540">
    <property type="entry name" value="P-loop containing nucleoside triphosphate hydrolases"/>
    <property type="match status" value="1"/>
</dbReference>
<keyword evidence="2" id="KW-0067">ATP-binding</keyword>
<feature type="compositionally biased region" description="Basic and acidic residues" evidence="3">
    <location>
        <begin position="341"/>
        <end position="402"/>
    </location>
</feature>
<dbReference type="Proteomes" id="UP001204833">
    <property type="component" value="Unassembled WGS sequence"/>
</dbReference>
<organism evidence="5 6">
    <name type="scientific">Candida theae</name>
    <dbReference type="NCBI Taxonomy" id="1198502"/>
    <lineage>
        <taxon>Eukaryota</taxon>
        <taxon>Fungi</taxon>
        <taxon>Dikarya</taxon>
        <taxon>Ascomycota</taxon>
        <taxon>Saccharomycotina</taxon>
        <taxon>Pichiomycetes</taxon>
        <taxon>Debaryomycetaceae</taxon>
        <taxon>Candida/Lodderomyces clade</taxon>
        <taxon>Candida</taxon>
    </lineage>
</organism>
<gene>
    <name evidence="5" type="ORF">KGF57_000790</name>
</gene>
<sequence>MSGSNNHHHESIRKLIASNFKQPTSSVKSETRSDAESAHRPLSAHPTESYSPSTPPNRRKSHSISNAELARQNSNSKKVSFSNLQSAESSPVTNQSSSSSNGSIDNSENENSDNEDEKNAVFFRAKYDAGDVVLRRPNFKGTGGGKVYPGRGTDHLQPQNHPSFINSISPSPSSVSPSVSTTSLNKRTGSRNRYSYGGEKLALTKSLDSQLLEPSISNTSVNSFLPDFNNRPLTDTPFVSNVGSPIAAEESSTEDDQSHGAGSTNQIHKGKNISHLNLADLAHNESSSETESLMEARNSAAHRAASMVGTQSTTVKSDIRVPSSGLTEPHMKTPESQSAEINKEPKLKPLKSDSSRGDQNDKHRGEQREEDHNEHETDYQDERHDSQHDEQHNEQRKDAHLDERERRALEIEKEQEKQKQADKKAEINLTKDFSHLLKDVPPHVKEQFEKTPSIEQLKNLLLTAKPPLTSRKTYTLNIPGQTKSKISPDGKIASVDVGSKLVIVMVGLPARGKSYITNKLTRYLNWLQHDCRVFNVGNTRRKSKLNAGPEQNPLPDSHPSSEVQSPVQKAAGGLTESKREDNTSNQKAPEHDASFFNPENKASTALREKWAIDTLDMLLDYVINGSGSVGIFDATNSTKSRRKKVLKRIQERSNGELKVLFLESICSDPAIIESNIRLKLSGPDYKNMDPEVALKDFVGRLHNYEKAYESIDEEEEKIPGFQYVKMIDVGKKVVSFNIQGFLSSQTVYFLLNFNLCERQIWLTRHGESRDNVSGRIGGDSHLTRRGKKFAKALATFMNFQREEFRKQQLKRFSTRLELKYNSMFNAEDVAAIPNEPNFCVWTSMMHRAVESGVYFNEQLYSVKQMRMLNEIGAGKCEGMTYEEIQEKYPKEFESRLENKLTYRYPGVGGESYLDVLTRLRPLITEIERTTDHLLIISHRVVLRILIGYFLNLQPSDIVQLDVPLHSLYKLETNPYGTKYALYTYREDMDWFVETKPENQKNVQEMGLAFNEKRFSIVPTVPKKH</sequence>
<dbReference type="GO" id="GO:0006000">
    <property type="term" value="P:fructose metabolic process"/>
    <property type="evidence" value="ECO:0007669"/>
    <property type="project" value="InterPro"/>
</dbReference>
<dbReference type="GO" id="GO:0006003">
    <property type="term" value="P:fructose 2,6-bisphosphate metabolic process"/>
    <property type="evidence" value="ECO:0007669"/>
    <property type="project" value="InterPro"/>
</dbReference>
<feature type="region of interest" description="Disordered" evidence="3">
    <location>
        <begin position="542"/>
        <end position="597"/>
    </location>
</feature>
<dbReference type="GO" id="GO:0003873">
    <property type="term" value="F:6-phosphofructo-2-kinase activity"/>
    <property type="evidence" value="ECO:0007669"/>
    <property type="project" value="InterPro"/>
</dbReference>
<dbReference type="PANTHER" id="PTHR10606">
    <property type="entry name" value="6-PHOSPHOFRUCTO-2-KINASE/FRUCTOSE-2,6-BISPHOSPHATASE"/>
    <property type="match status" value="1"/>
</dbReference>
<dbReference type="CDD" id="cd07067">
    <property type="entry name" value="HP_PGM_like"/>
    <property type="match status" value="1"/>
</dbReference>
<name>A0AAD5G0L1_9ASCO</name>
<feature type="compositionally biased region" description="Basic and acidic residues" evidence="3">
    <location>
        <begin position="576"/>
        <end position="593"/>
    </location>
</feature>
<dbReference type="GeneID" id="76148849"/>
<evidence type="ECO:0000313" key="5">
    <source>
        <dbReference type="EMBL" id="KAI5965524.1"/>
    </source>
</evidence>
<feature type="compositionally biased region" description="Polar residues" evidence="3">
    <location>
        <begin position="184"/>
        <end position="193"/>
    </location>
</feature>
<dbReference type="SUPFAM" id="SSF53254">
    <property type="entry name" value="Phosphoglycerate mutase-like"/>
    <property type="match status" value="1"/>
</dbReference>
<evidence type="ECO:0000256" key="2">
    <source>
        <dbReference type="ARBA" id="ARBA00022840"/>
    </source>
</evidence>
<feature type="domain" description="6-phosphofructo-2-kinase" evidence="4">
    <location>
        <begin position="493"/>
        <end position="755"/>
    </location>
</feature>
<dbReference type="EMBL" id="JAIHNG010000044">
    <property type="protein sequence ID" value="KAI5965524.1"/>
    <property type="molecule type" value="Genomic_DNA"/>
</dbReference>
<dbReference type="Gene3D" id="3.40.50.300">
    <property type="entry name" value="P-loop containing nucleotide triphosphate hydrolases"/>
    <property type="match status" value="1"/>
</dbReference>
<reference evidence="5 6" key="1">
    <citation type="journal article" date="2022" name="DNA Res.">
        <title>Genome analysis of five recently described species of the CUG-Ser clade uncovers Candida theae as a new hybrid lineage with pathogenic potential in the Candida parapsilosis species complex.</title>
        <authorList>
            <person name="Mixao V."/>
            <person name="Del Olmo V."/>
            <person name="Hegedusova E."/>
            <person name="Saus E."/>
            <person name="Pryszcz L."/>
            <person name="Cillingova A."/>
            <person name="Nosek J."/>
            <person name="Gabaldon T."/>
        </authorList>
    </citation>
    <scope>NUCLEOTIDE SEQUENCE [LARGE SCALE GENOMIC DNA]</scope>
    <source>
        <strain evidence="5 6">CBS 12239</strain>
    </source>
</reference>
<dbReference type="SMART" id="SM00855">
    <property type="entry name" value="PGAM"/>
    <property type="match status" value="1"/>
</dbReference>
<dbReference type="InterPro" id="IPR013079">
    <property type="entry name" value="6Phosfructo_kin"/>
</dbReference>
<keyword evidence="1" id="KW-0547">Nucleotide-binding</keyword>
<dbReference type="PROSITE" id="PS00175">
    <property type="entry name" value="PG_MUTASE"/>
    <property type="match status" value="1"/>
</dbReference>
<feature type="compositionally biased region" description="Basic and acidic residues" evidence="3">
    <location>
        <begin position="29"/>
        <end position="39"/>
    </location>
</feature>
<dbReference type="InterPro" id="IPR029033">
    <property type="entry name" value="His_PPase_superfam"/>
</dbReference>
<dbReference type="AlphaFoldDB" id="A0AAD5G0L1"/>
<keyword evidence="6" id="KW-1185">Reference proteome</keyword>
<evidence type="ECO:0000259" key="4">
    <source>
        <dbReference type="Pfam" id="PF01591"/>
    </source>
</evidence>
<evidence type="ECO:0000256" key="1">
    <source>
        <dbReference type="ARBA" id="ARBA00022741"/>
    </source>
</evidence>
<dbReference type="InterPro" id="IPR001345">
    <property type="entry name" value="PG/BPGM_mutase_AS"/>
</dbReference>
<dbReference type="PANTHER" id="PTHR10606:SF32">
    <property type="entry name" value="6-PHOSPHOFRUCTO-2-KINASE 1"/>
    <property type="match status" value="1"/>
</dbReference>
<feature type="compositionally biased region" description="Polar residues" evidence="3">
    <location>
        <begin position="19"/>
        <end position="28"/>
    </location>
</feature>
<dbReference type="Gene3D" id="3.40.50.1240">
    <property type="entry name" value="Phosphoglycerate mutase-like"/>
    <property type="match status" value="1"/>
</dbReference>